<evidence type="ECO:0000259" key="1">
    <source>
        <dbReference type="Pfam" id="PF09994"/>
    </source>
</evidence>
<dbReference type="RefSeq" id="WP_345351060.1">
    <property type="nucleotide sequence ID" value="NZ_BAABFB010000069.1"/>
</dbReference>
<dbReference type="EMBL" id="BAABFB010000069">
    <property type="protein sequence ID" value="GAA4487714.1"/>
    <property type="molecule type" value="Genomic_DNA"/>
</dbReference>
<comment type="caution">
    <text evidence="2">The sequence shown here is derived from an EMBL/GenBank/DDBJ whole genome shotgun (WGS) entry which is preliminary data.</text>
</comment>
<sequence>MSGNELAPKTAVAKTPAAKNIVICLDGTGNQIRAGRNTNVLRLFRALENTTGLQKVYYDPGVGTFSSAGAWTRVGRWWSRMLGLAFGVGMKTNLAEAYTFLMNHWEPGDRIYLFGFSRGAHSARALAGMLHLIGIPRPSSENLVQYAIGTYARRHEWTDDDRREAAEFSSTVCRAVDGGFSVPVRYLGVWDTVSAPGIFRRDLFFEDTGRLESVLAGRHAVSIDEKRRPFREYPVLNPRIEEAWFAGVHSDVGGGFPEHELADISLRWVLDDAVAHGLLLREREELRDLPTPDAHSATVKVHTMSRIWDLVIPRPRKPARGVRVHASVRTRREAQPTYGPRLHDPVWVDENWCARPGAPAVRTPLRTG</sequence>
<accession>A0ABP8PJ07</accession>
<reference evidence="3" key="1">
    <citation type="journal article" date="2019" name="Int. J. Syst. Evol. Microbiol.">
        <title>The Global Catalogue of Microorganisms (GCM) 10K type strain sequencing project: providing services to taxonomists for standard genome sequencing and annotation.</title>
        <authorList>
            <consortium name="The Broad Institute Genomics Platform"/>
            <consortium name="The Broad Institute Genome Sequencing Center for Infectious Disease"/>
            <person name="Wu L."/>
            <person name="Ma J."/>
        </authorList>
    </citation>
    <scope>NUCLEOTIDE SEQUENCE [LARGE SCALE GENOMIC DNA]</scope>
    <source>
        <strain evidence="3">JCM 32206</strain>
    </source>
</reference>
<dbReference type="PANTHER" id="PTHR33840">
    <property type="match status" value="1"/>
</dbReference>
<dbReference type="SUPFAM" id="SSF53474">
    <property type="entry name" value="alpha/beta-Hydrolases"/>
    <property type="match status" value="1"/>
</dbReference>
<feature type="domain" description="T6SS Phospholipase effector Tle1-like catalytic" evidence="1">
    <location>
        <begin position="19"/>
        <end position="271"/>
    </location>
</feature>
<dbReference type="PANTHER" id="PTHR33840:SF1">
    <property type="entry name" value="TLE1 PHOSPHOLIPASE DOMAIN-CONTAINING PROTEIN"/>
    <property type="match status" value="1"/>
</dbReference>
<gene>
    <name evidence="2" type="ORF">GCM10023094_46520</name>
</gene>
<protein>
    <submittedName>
        <fullName evidence="2">DUF2235 domain-containing protein</fullName>
    </submittedName>
</protein>
<evidence type="ECO:0000313" key="3">
    <source>
        <dbReference type="Proteomes" id="UP001501183"/>
    </source>
</evidence>
<keyword evidence="3" id="KW-1185">Reference proteome</keyword>
<name>A0ABP8PJ07_9NOCA</name>
<dbReference type="Pfam" id="PF09994">
    <property type="entry name" value="T6SS_Tle1-like_cat"/>
    <property type="match status" value="1"/>
</dbReference>
<proteinExistence type="predicted"/>
<dbReference type="InterPro" id="IPR029058">
    <property type="entry name" value="AB_hydrolase_fold"/>
</dbReference>
<dbReference type="Proteomes" id="UP001501183">
    <property type="component" value="Unassembled WGS sequence"/>
</dbReference>
<organism evidence="2 3">
    <name type="scientific">Rhodococcus olei</name>
    <dbReference type="NCBI Taxonomy" id="2161675"/>
    <lineage>
        <taxon>Bacteria</taxon>
        <taxon>Bacillati</taxon>
        <taxon>Actinomycetota</taxon>
        <taxon>Actinomycetes</taxon>
        <taxon>Mycobacteriales</taxon>
        <taxon>Nocardiaceae</taxon>
        <taxon>Rhodococcus</taxon>
    </lineage>
</organism>
<evidence type="ECO:0000313" key="2">
    <source>
        <dbReference type="EMBL" id="GAA4487714.1"/>
    </source>
</evidence>
<dbReference type="InterPro" id="IPR018712">
    <property type="entry name" value="Tle1-like_cat"/>
</dbReference>